<organism evidence="1 2">
    <name type="scientific">Panagrolaimus davidi</name>
    <dbReference type="NCBI Taxonomy" id="227884"/>
    <lineage>
        <taxon>Eukaryota</taxon>
        <taxon>Metazoa</taxon>
        <taxon>Ecdysozoa</taxon>
        <taxon>Nematoda</taxon>
        <taxon>Chromadorea</taxon>
        <taxon>Rhabditida</taxon>
        <taxon>Tylenchina</taxon>
        <taxon>Panagrolaimomorpha</taxon>
        <taxon>Panagrolaimoidea</taxon>
        <taxon>Panagrolaimidae</taxon>
        <taxon>Panagrolaimus</taxon>
    </lineage>
</organism>
<evidence type="ECO:0000313" key="2">
    <source>
        <dbReference type="WBParaSite" id="PDA_v2.g5750.t1"/>
    </source>
</evidence>
<reference evidence="2" key="1">
    <citation type="submission" date="2022-11" db="UniProtKB">
        <authorList>
            <consortium name="WormBaseParasite"/>
        </authorList>
    </citation>
    <scope>IDENTIFICATION</scope>
</reference>
<keyword evidence="1" id="KW-1185">Reference proteome</keyword>
<proteinExistence type="predicted"/>
<evidence type="ECO:0000313" key="1">
    <source>
        <dbReference type="Proteomes" id="UP000887578"/>
    </source>
</evidence>
<dbReference type="AlphaFoldDB" id="A0A914QPU1"/>
<dbReference type="Proteomes" id="UP000887578">
    <property type="component" value="Unplaced"/>
</dbReference>
<accession>A0A914QPU1</accession>
<dbReference type="WBParaSite" id="PDA_v2.g5750.t1">
    <property type="protein sequence ID" value="PDA_v2.g5750.t1"/>
    <property type="gene ID" value="PDA_v2.g5750"/>
</dbReference>
<protein>
    <submittedName>
        <fullName evidence="2">Uncharacterized protein</fullName>
    </submittedName>
</protein>
<name>A0A914QPU1_9BILA</name>
<sequence length="300" mass="35122">MKWLMKLHMMKFLLHHIGVKKTVHVPFKEKVEREKNDLDKIMRDDILTTIDKFPRILELFFNQSYPIDERMWAEERVCEAKEGDDVGHELSWKKRQESFISQTARYFNFNLTKLQMESDQLEKLFIYPNVIEHLLHIIVLRPDIENLTDLFKSAAKNPIVLKQVLFDQSQSIHQLDSKIKTGFFGGAYQGSNLNPFTGKSNCPPNFMIIKIFADLNICVSNDQELLWPVRFGGFHHCESDIQMCPRGYSQYLGGIHNECEYYYCIRFGTRHIFPSPVVNKPPYINYERALAETTKTSSSS</sequence>